<name>A0A4Y9F8P7_9DEIN</name>
<dbReference type="HAMAP" id="MF_00900">
    <property type="entry name" value="GTPase_HflX"/>
    <property type="match status" value="1"/>
</dbReference>
<dbReference type="InterPro" id="IPR042108">
    <property type="entry name" value="GTPase_HflX_N_sf"/>
</dbReference>
<feature type="coiled-coil region" evidence="7">
    <location>
        <begin position="350"/>
        <end position="377"/>
    </location>
</feature>
<comment type="subcellular location">
    <subcellularLocation>
        <location evidence="6">Cytoplasm</location>
    </subcellularLocation>
    <text evidence="6">May associate with membranes.</text>
</comment>
<dbReference type="NCBIfam" id="TIGR03156">
    <property type="entry name" value="GTP_HflX"/>
    <property type="match status" value="1"/>
</dbReference>
<dbReference type="FunFam" id="3.40.50.11060:FF:000001">
    <property type="entry name" value="GTPase HflX"/>
    <property type="match status" value="1"/>
</dbReference>
<dbReference type="PRINTS" id="PR00326">
    <property type="entry name" value="GTP1OBG"/>
</dbReference>
<comment type="function">
    <text evidence="6">GTPase that associates with the 50S ribosomal subunit and may have a role during protein synthesis or ribosome biogenesis.</text>
</comment>
<keyword evidence="3 6" id="KW-0547">Nucleotide-binding</keyword>
<keyword evidence="2" id="KW-0479">Metal-binding</keyword>
<feature type="domain" description="Hflx-type G" evidence="8">
    <location>
        <begin position="384"/>
        <end position="547"/>
    </location>
</feature>
<reference evidence="9 10" key="1">
    <citation type="submission" date="2019-03" db="EMBL/GenBank/DDBJ databases">
        <title>Thermus tengchongensis species for the arsenic transformation mechanism.</title>
        <authorList>
            <person name="Yuan G.C."/>
        </authorList>
    </citation>
    <scope>NUCLEOTIDE SEQUENCE [LARGE SCALE GENOMIC DNA]</scope>
    <source>
        <strain evidence="9 10">15W</strain>
    </source>
</reference>
<evidence type="ECO:0000256" key="7">
    <source>
        <dbReference type="SAM" id="Coils"/>
    </source>
</evidence>
<dbReference type="RefSeq" id="WP_135261157.1">
    <property type="nucleotide sequence ID" value="NZ_SJZF01000047.1"/>
</dbReference>
<evidence type="ECO:0000256" key="5">
    <source>
        <dbReference type="ARBA" id="ARBA00023134"/>
    </source>
</evidence>
<keyword evidence="5 6" id="KW-0342">GTP-binding</keyword>
<dbReference type="GO" id="GO:0046872">
    <property type="term" value="F:metal ion binding"/>
    <property type="evidence" value="ECO:0007669"/>
    <property type="project" value="UniProtKB-KW"/>
</dbReference>
<dbReference type="Gene3D" id="6.10.250.2860">
    <property type="match status" value="1"/>
</dbReference>
<keyword evidence="7" id="KW-0175">Coiled coil</keyword>
<sequence length="560" mass="62146">MEKIFGKTEGLKKSELKRLSNLYRRRVPADRVLTPELAQALAGLSQEIGRPVSLLLDREGRVVRVGVGDAKDLPIPEGARGERRLSGFRLLHTHLAKGGLSRPDLSVLFLNRLDSLAALEVEDGRPTTLHLAFLSPPKALAASRWEHVTEDWRILPPKPYFQYLDFDHKAEVEALEEELARQARVRELVDGSGERAILVGVDRGEGPEAEAYLSELAELTRTAGGVPVKKVLVFRPHLDPRYLVGLGKLEELKSLAYHENASTLIFGLELTPTQAREIERATGLKVLDRTQLILDIFALHAKTPEAQAQVELAQLRYLLPRLVGKGKEMSRLGGGIGTRGPGETKLEVDRRRLQERIVHLSHKLEAFTRRREEARRQRKRRGVPLIAVVGYTNAGKTTLLSALARGGEPGEDKLFATLRPLTRRGFLPGVGEVLFTDTVGFIRQMPKELLTAFRATLEEVREADLLIHVLDASEEGAMGRYRVVEELLAKLGVEAPRVLALSKADRAAPYDLFYLREKLGGVPVSALKGTGVSELREALAEALLRVGVRPQPWAQAPQYT</sequence>
<dbReference type="GO" id="GO:0043022">
    <property type="term" value="F:ribosome binding"/>
    <property type="evidence" value="ECO:0007669"/>
    <property type="project" value="TreeGrafter"/>
</dbReference>
<dbReference type="InterPro" id="IPR030394">
    <property type="entry name" value="G_HFLX_dom"/>
</dbReference>
<keyword evidence="4" id="KW-0460">Magnesium</keyword>
<dbReference type="EMBL" id="SJZF01000047">
    <property type="protein sequence ID" value="TFU24924.1"/>
    <property type="molecule type" value="Genomic_DNA"/>
</dbReference>
<dbReference type="InterPro" id="IPR006073">
    <property type="entry name" value="GTP-bd"/>
</dbReference>
<gene>
    <name evidence="6 9" type="primary">hflX</name>
    <name evidence="9" type="ORF">E0687_13205</name>
</gene>
<evidence type="ECO:0000259" key="8">
    <source>
        <dbReference type="PROSITE" id="PS51705"/>
    </source>
</evidence>
<keyword evidence="1 6" id="KW-0963">Cytoplasm</keyword>
<comment type="caution">
    <text evidence="9">The sequence shown here is derived from an EMBL/GenBank/DDBJ whole genome shotgun (WGS) entry which is preliminary data.</text>
</comment>
<dbReference type="GO" id="GO:0005737">
    <property type="term" value="C:cytoplasm"/>
    <property type="evidence" value="ECO:0007669"/>
    <property type="project" value="UniProtKB-SubCell"/>
</dbReference>
<evidence type="ECO:0000256" key="2">
    <source>
        <dbReference type="ARBA" id="ARBA00022723"/>
    </source>
</evidence>
<comment type="subunit">
    <text evidence="6">Monomer. Associates with the 50S ribosomal subunit.</text>
</comment>
<protein>
    <recommendedName>
        <fullName evidence="6">GTPase HflX</fullName>
    </recommendedName>
    <alternativeName>
        <fullName evidence="6">GTP-binding protein HflX</fullName>
    </alternativeName>
</protein>
<evidence type="ECO:0000256" key="4">
    <source>
        <dbReference type="ARBA" id="ARBA00022842"/>
    </source>
</evidence>
<dbReference type="Gene3D" id="3.40.50.11060">
    <property type="entry name" value="GTPase HflX, N-terminal domain"/>
    <property type="match status" value="1"/>
</dbReference>
<dbReference type="CDD" id="cd01878">
    <property type="entry name" value="HflX"/>
    <property type="match status" value="1"/>
</dbReference>
<dbReference type="Pfam" id="PF13167">
    <property type="entry name" value="GTP-bdg_N"/>
    <property type="match status" value="1"/>
</dbReference>
<evidence type="ECO:0000313" key="10">
    <source>
        <dbReference type="Proteomes" id="UP000297668"/>
    </source>
</evidence>
<evidence type="ECO:0000256" key="1">
    <source>
        <dbReference type="ARBA" id="ARBA00022490"/>
    </source>
</evidence>
<dbReference type="PROSITE" id="PS51705">
    <property type="entry name" value="G_HFLX"/>
    <property type="match status" value="1"/>
</dbReference>
<dbReference type="AlphaFoldDB" id="A0A4Y9F8P7"/>
<dbReference type="Pfam" id="PF01926">
    <property type="entry name" value="MMR_HSR1"/>
    <property type="match status" value="1"/>
</dbReference>
<dbReference type="Pfam" id="PF16360">
    <property type="entry name" value="GTP-bdg_M"/>
    <property type="match status" value="1"/>
</dbReference>
<evidence type="ECO:0000256" key="3">
    <source>
        <dbReference type="ARBA" id="ARBA00022741"/>
    </source>
</evidence>
<proteinExistence type="inferred from homology"/>
<dbReference type="InterPro" id="IPR016496">
    <property type="entry name" value="GTPase_HflX"/>
</dbReference>
<accession>A0A4Y9F8P7</accession>
<organism evidence="9 10">
    <name type="scientific">Thermus tengchongensis</name>
    <dbReference type="NCBI Taxonomy" id="1214928"/>
    <lineage>
        <taxon>Bacteria</taxon>
        <taxon>Thermotogati</taxon>
        <taxon>Deinococcota</taxon>
        <taxon>Deinococci</taxon>
        <taxon>Thermales</taxon>
        <taxon>Thermaceae</taxon>
        <taxon>Thermus</taxon>
    </lineage>
</organism>
<comment type="similarity">
    <text evidence="6">Belongs to the TRAFAC class OBG-HflX-like GTPase superfamily. HflX GTPase family.</text>
</comment>
<dbReference type="InterPro" id="IPR027417">
    <property type="entry name" value="P-loop_NTPase"/>
</dbReference>
<dbReference type="InterPro" id="IPR025121">
    <property type="entry name" value="GTPase_HflX_N"/>
</dbReference>
<dbReference type="PANTHER" id="PTHR10229">
    <property type="entry name" value="GTP-BINDING PROTEIN HFLX"/>
    <property type="match status" value="1"/>
</dbReference>
<evidence type="ECO:0000313" key="9">
    <source>
        <dbReference type="EMBL" id="TFU24924.1"/>
    </source>
</evidence>
<dbReference type="PANTHER" id="PTHR10229:SF0">
    <property type="entry name" value="GTP-BINDING PROTEIN 6-RELATED"/>
    <property type="match status" value="1"/>
</dbReference>
<evidence type="ECO:0000256" key="6">
    <source>
        <dbReference type="HAMAP-Rule" id="MF_00900"/>
    </source>
</evidence>
<dbReference type="Gene3D" id="3.40.50.300">
    <property type="entry name" value="P-loop containing nucleotide triphosphate hydrolases"/>
    <property type="match status" value="1"/>
</dbReference>
<dbReference type="GO" id="GO:0003924">
    <property type="term" value="F:GTPase activity"/>
    <property type="evidence" value="ECO:0007669"/>
    <property type="project" value="UniProtKB-UniRule"/>
</dbReference>
<dbReference type="Proteomes" id="UP000297668">
    <property type="component" value="Unassembled WGS sequence"/>
</dbReference>
<dbReference type="GO" id="GO:0005525">
    <property type="term" value="F:GTP binding"/>
    <property type="evidence" value="ECO:0007669"/>
    <property type="project" value="UniProtKB-UniRule"/>
</dbReference>
<dbReference type="InterPro" id="IPR032305">
    <property type="entry name" value="GTP-bd_M"/>
</dbReference>
<dbReference type="SUPFAM" id="SSF52540">
    <property type="entry name" value="P-loop containing nucleoside triphosphate hydrolases"/>
    <property type="match status" value="1"/>
</dbReference>